<sequence>MSTKYFIKVIESDEEYGWVFRTPQSEDNQFETDELIRLVCEPVPGYVELIRKDAVAEITFAEYTVIMDWESDPECDVCFVADLIAKYAVKRKRELHEMIIKTAKGMESRMSNLLNHQDQIYLLQFWLRSNFEDVILAALANDNEELRRLIADHLFTEFEITNEDVIGEIYDLFVQS</sequence>
<dbReference type="EMBL" id="CP090979">
    <property type="protein sequence ID" value="UJF36559.1"/>
    <property type="molecule type" value="Genomic_DNA"/>
</dbReference>
<dbReference type="RefSeq" id="WP_235123109.1">
    <property type="nucleotide sequence ID" value="NZ_CP090979.1"/>
</dbReference>
<keyword evidence="2" id="KW-1185">Reference proteome</keyword>
<reference evidence="1 2" key="1">
    <citation type="journal article" date="2024" name="Int. J. Syst. Evol. Microbiol.">
        <title>Paenibacillus hexagrammi sp. nov., a novel bacterium isolated from the gut content of Hexagrammos agrammus.</title>
        <authorList>
            <person name="Jung H.K."/>
            <person name="Kim D.G."/>
            <person name="Zin H."/>
            <person name="Park J."/>
            <person name="Jung H."/>
            <person name="Kim Y.O."/>
            <person name="Kong H.J."/>
            <person name="Kim J.W."/>
            <person name="Kim Y.S."/>
        </authorList>
    </citation>
    <scope>NUCLEOTIDE SEQUENCE [LARGE SCALE GENOMIC DNA]</scope>
    <source>
        <strain evidence="1 2">YPD9-1</strain>
    </source>
</reference>
<dbReference type="Proteomes" id="UP001649230">
    <property type="component" value="Plasmid pYPD9-1"/>
</dbReference>
<proteinExistence type="predicted"/>
<keyword evidence="1" id="KW-0614">Plasmid</keyword>
<geneLocation type="plasmid" evidence="1 2">
    <name>pYPD9-1</name>
</geneLocation>
<organism evidence="1 2">
    <name type="scientific">Paenibacillus hexagrammi</name>
    <dbReference type="NCBI Taxonomy" id="2908839"/>
    <lineage>
        <taxon>Bacteria</taxon>
        <taxon>Bacillati</taxon>
        <taxon>Bacillota</taxon>
        <taxon>Bacilli</taxon>
        <taxon>Bacillales</taxon>
        <taxon>Paenibacillaceae</taxon>
        <taxon>Paenibacillus</taxon>
    </lineage>
</organism>
<evidence type="ECO:0000313" key="1">
    <source>
        <dbReference type="EMBL" id="UJF36559.1"/>
    </source>
</evidence>
<protein>
    <submittedName>
        <fullName evidence="1">Uncharacterized protein</fullName>
    </submittedName>
</protein>
<name>A0ABY3SSC9_9BACL</name>
<accession>A0ABY3SSC9</accession>
<evidence type="ECO:0000313" key="2">
    <source>
        <dbReference type="Proteomes" id="UP001649230"/>
    </source>
</evidence>
<gene>
    <name evidence="1" type="ORF">L0M14_30695</name>
</gene>